<proteinExistence type="inferred from homology"/>
<keyword evidence="3" id="KW-0238">DNA-binding</keyword>
<dbReference type="Proteomes" id="UP000718564">
    <property type="component" value="Unassembled WGS sequence"/>
</dbReference>
<evidence type="ECO:0000259" key="5">
    <source>
        <dbReference type="Pfam" id="PF01609"/>
    </source>
</evidence>
<sequence length="316" mass="36475">MNTTGIQSTVVLPAIGTTRPDSGFTFNGAYVLTLLWRQVASVRELHRLLNREDLLWCKATCVSQQALSKRFLEFPASIFEQVMMELIPKLQARWVKRKNRPLPVSIRFAKTKFQRILAVDGSTLEALFRHLESLQEKTVCLAGKIYTIVDITTYLPVQITFEENPNCSDAKMWDWLHGCVPNGTLLIFDRGFYDFTEFAALMTNGVAWITRLKKASYRVQRTLTHTPQVVDQIIELGHKRGRAKPIIVRLVEIRRENTWYRYITSVTNPVDLPPYLVADLYGRRWHIETAFGLVKRLLKMSYLWTGEPLRWTGSPA</sequence>
<protein>
    <submittedName>
        <fullName evidence="6">IS4 family transposase</fullName>
    </submittedName>
</protein>
<evidence type="ECO:0000256" key="4">
    <source>
        <dbReference type="ARBA" id="ARBA00023172"/>
    </source>
</evidence>
<comment type="caution">
    <text evidence="6">The sequence shown here is derived from an EMBL/GenBank/DDBJ whole genome shotgun (WGS) entry which is preliminary data.</text>
</comment>
<comment type="similarity">
    <text evidence="1">Belongs to the transposase 11 family.</text>
</comment>
<dbReference type="InterPro" id="IPR012337">
    <property type="entry name" value="RNaseH-like_sf"/>
</dbReference>
<gene>
    <name evidence="6" type="ORF">DP116_23445</name>
</gene>
<dbReference type="SUPFAM" id="SSF53098">
    <property type="entry name" value="Ribonuclease H-like"/>
    <property type="match status" value="1"/>
</dbReference>
<accession>A0ABX1PCM9</accession>
<dbReference type="InterPro" id="IPR002559">
    <property type="entry name" value="Transposase_11"/>
</dbReference>
<evidence type="ECO:0000313" key="7">
    <source>
        <dbReference type="Proteomes" id="UP000718564"/>
    </source>
</evidence>
<dbReference type="NCBIfam" id="NF033592">
    <property type="entry name" value="transpos_IS4_1"/>
    <property type="match status" value="1"/>
</dbReference>
<organism evidence="6 7">
    <name type="scientific">Brasilonema bromeliae SPC951</name>
    <dbReference type="NCBI Taxonomy" id="385972"/>
    <lineage>
        <taxon>Bacteria</taxon>
        <taxon>Bacillati</taxon>
        <taxon>Cyanobacteriota</taxon>
        <taxon>Cyanophyceae</taxon>
        <taxon>Nostocales</taxon>
        <taxon>Scytonemataceae</taxon>
        <taxon>Brasilonema</taxon>
        <taxon>Bromeliae group (in: Brasilonema)</taxon>
    </lineage>
</organism>
<keyword evidence="4" id="KW-0233">DNA recombination</keyword>
<dbReference type="PANTHER" id="PTHR33258:SF1">
    <property type="entry name" value="TRANSPOSASE INSL FOR INSERTION SEQUENCE ELEMENT IS186A-RELATED"/>
    <property type="match status" value="1"/>
</dbReference>
<keyword evidence="2" id="KW-0815">Transposition</keyword>
<evidence type="ECO:0000256" key="1">
    <source>
        <dbReference type="ARBA" id="ARBA00010075"/>
    </source>
</evidence>
<dbReference type="EMBL" id="QMEB01000235">
    <property type="protein sequence ID" value="NMG22243.1"/>
    <property type="molecule type" value="Genomic_DNA"/>
</dbReference>
<keyword evidence="7" id="KW-1185">Reference proteome</keyword>
<name>A0ABX1PCM9_9CYAN</name>
<evidence type="ECO:0000256" key="3">
    <source>
        <dbReference type="ARBA" id="ARBA00023125"/>
    </source>
</evidence>
<evidence type="ECO:0000256" key="2">
    <source>
        <dbReference type="ARBA" id="ARBA00022578"/>
    </source>
</evidence>
<dbReference type="InterPro" id="IPR047952">
    <property type="entry name" value="Transpos_IS4"/>
</dbReference>
<dbReference type="Pfam" id="PF01609">
    <property type="entry name" value="DDE_Tnp_1"/>
    <property type="match status" value="1"/>
</dbReference>
<feature type="domain" description="Transposase IS4-like" evidence="5">
    <location>
        <begin position="113"/>
        <end position="298"/>
    </location>
</feature>
<evidence type="ECO:0000313" key="6">
    <source>
        <dbReference type="EMBL" id="NMG22243.1"/>
    </source>
</evidence>
<reference evidence="6 7" key="1">
    <citation type="submission" date="2018-06" db="EMBL/GenBank/DDBJ databases">
        <title>Comparative genomics of Brasilonema spp. strains.</title>
        <authorList>
            <person name="Alvarenga D.O."/>
            <person name="Fiore M.F."/>
            <person name="Varani A.M."/>
        </authorList>
    </citation>
    <scope>NUCLEOTIDE SEQUENCE [LARGE SCALE GENOMIC DNA]</scope>
    <source>
        <strain evidence="6 7">SPC951</strain>
    </source>
</reference>
<dbReference type="PANTHER" id="PTHR33258">
    <property type="entry name" value="TRANSPOSASE INSL FOR INSERTION SEQUENCE ELEMENT IS186A-RELATED"/>
    <property type="match status" value="1"/>
</dbReference>